<gene>
    <name evidence="1" type="ORF">AVEN_146793_1</name>
</gene>
<comment type="caution">
    <text evidence="1">The sequence shown here is derived from an EMBL/GenBank/DDBJ whole genome shotgun (WGS) entry which is preliminary data.</text>
</comment>
<evidence type="ECO:0000313" key="1">
    <source>
        <dbReference type="EMBL" id="GBM12615.1"/>
    </source>
</evidence>
<evidence type="ECO:0000313" key="2">
    <source>
        <dbReference type="Proteomes" id="UP000499080"/>
    </source>
</evidence>
<reference evidence="1 2" key="1">
    <citation type="journal article" date="2019" name="Sci. Rep.">
        <title>Orb-weaving spider Araneus ventricosus genome elucidates the spidroin gene catalogue.</title>
        <authorList>
            <person name="Kono N."/>
            <person name="Nakamura H."/>
            <person name="Ohtoshi R."/>
            <person name="Moran D.A.P."/>
            <person name="Shinohara A."/>
            <person name="Yoshida Y."/>
            <person name="Fujiwara M."/>
            <person name="Mori M."/>
            <person name="Tomita M."/>
            <person name="Arakawa K."/>
        </authorList>
    </citation>
    <scope>NUCLEOTIDE SEQUENCE [LARGE SCALE GENOMIC DNA]</scope>
</reference>
<keyword evidence="2" id="KW-1185">Reference proteome</keyword>
<protein>
    <recommendedName>
        <fullName evidence="3">Endonuclease/exonuclease/phosphatase domain-containing protein</fullName>
    </recommendedName>
</protein>
<organism evidence="1 2">
    <name type="scientific">Araneus ventricosus</name>
    <name type="common">Orbweaver spider</name>
    <name type="synonym">Epeira ventricosa</name>
    <dbReference type="NCBI Taxonomy" id="182803"/>
    <lineage>
        <taxon>Eukaryota</taxon>
        <taxon>Metazoa</taxon>
        <taxon>Ecdysozoa</taxon>
        <taxon>Arthropoda</taxon>
        <taxon>Chelicerata</taxon>
        <taxon>Arachnida</taxon>
        <taxon>Araneae</taxon>
        <taxon>Araneomorphae</taxon>
        <taxon>Entelegynae</taxon>
        <taxon>Araneoidea</taxon>
        <taxon>Araneidae</taxon>
        <taxon>Araneus</taxon>
    </lineage>
</organism>
<name>A0A4Y2DAN0_ARAVE</name>
<proteinExistence type="predicted"/>
<sequence>MKQTPLPHLNTATCLDLSFIKGTDFANSCTWKVLEDYTDSDHNYILIEALFSQSHYSYPRFKTAYGGYRRMLQHLRQKSKQLVQQIEESNTKDHLANATEELQKAIFVACRKAYRMKKFKLKINNWLNQNLQMIKKKELQALKRRTNKSEKDNKRKYQLQFSKKQAELKRATKKKKRNSFWNTCTKLSSTNR</sequence>
<dbReference type="AlphaFoldDB" id="A0A4Y2DAN0"/>
<dbReference type="Proteomes" id="UP000499080">
    <property type="component" value="Unassembled WGS sequence"/>
</dbReference>
<accession>A0A4Y2DAN0</accession>
<evidence type="ECO:0008006" key="3">
    <source>
        <dbReference type="Google" id="ProtNLM"/>
    </source>
</evidence>
<dbReference type="EMBL" id="BGPR01000316">
    <property type="protein sequence ID" value="GBM12615.1"/>
    <property type="molecule type" value="Genomic_DNA"/>
</dbReference>